<comment type="caution">
    <text evidence="2">The sequence shown here is derived from an EMBL/GenBank/DDBJ whole genome shotgun (WGS) entry which is preliminary data.</text>
</comment>
<reference evidence="2 3" key="1">
    <citation type="submission" date="2019-02" db="EMBL/GenBank/DDBJ databases">
        <title>Deep-cultivation of Planctomycetes and their phenomic and genomic characterization uncovers novel biology.</title>
        <authorList>
            <person name="Wiegand S."/>
            <person name="Jogler M."/>
            <person name="Boedeker C."/>
            <person name="Pinto D."/>
            <person name="Vollmers J."/>
            <person name="Rivas-Marin E."/>
            <person name="Kohn T."/>
            <person name="Peeters S.H."/>
            <person name="Heuer A."/>
            <person name="Rast P."/>
            <person name="Oberbeckmann S."/>
            <person name="Bunk B."/>
            <person name="Jeske O."/>
            <person name="Meyerdierks A."/>
            <person name="Storesund J.E."/>
            <person name="Kallscheuer N."/>
            <person name="Luecker S."/>
            <person name="Lage O.M."/>
            <person name="Pohl T."/>
            <person name="Merkel B.J."/>
            <person name="Hornburger P."/>
            <person name="Mueller R.-W."/>
            <person name="Bruemmer F."/>
            <person name="Labrenz M."/>
            <person name="Spormann A.M."/>
            <person name="Op Den Camp H."/>
            <person name="Overmann J."/>
            <person name="Amann R."/>
            <person name="Jetten M.S.M."/>
            <person name="Mascher T."/>
            <person name="Medema M.H."/>
            <person name="Devos D.P."/>
            <person name="Kaster A.-K."/>
            <person name="Ovreas L."/>
            <person name="Rohde M."/>
            <person name="Galperin M.Y."/>
            <person name="Jogler C."/>
        </authorList>
    </citation>
    <scope>NUCLEOTIDE SEQUENCE [LARGE SCALE GENOMIC DNA]</scope>
    <source>
        <strain evidence="2 3">Poly51</strain>
    </source>
</reference>
<dbReference type="EMBL" id="SJPW01000002">
    <property type="protein sequence ID" value="TWU58910.1"/>
    <property type="molecule type" value="Genomic_DNA"/>
</dbReference>
<feature type="compositionally biased region" description="Low complexity" evidence="1">
    <location>
        <begin position="673"/>
        <end position="683"/>
    </location>
</feature>
<evidence type="ECO:0000256" key="1">
    <source>
        <dbReference type="SAM" id="MobiDB-lite"/>
    </source>
</evidence>
<keyword evidence="3" id="KW-1185">Reference proteome</keyword>
<dbReference type="InterPro" id="IPR011990">
    <property type="entry name" value="TPR-like_helical_dom_sf"/>
</dbReference>
<dbReference type="Gene3D" id="1.25.40.10">
    <property type="entry name" value="Tetratricopeptide repeat domain"/>
    <property type="match status" value="1"/>
</dbReference>
<organism evidence="2 3">
    <name type="scientific">Rubripirellula tenax</name>
    <dbReference type="NCBI Taxonomy" id="2528015"/>
    <lineage>
        <taxon>Bacteria</taxon>
        <taxon>Pseudomonadati</taxon>
        <taxon>Planctomycetota</taxon>
        <taxon>Planctomycetia</taxon>
        <taxon>Pirellulales</taxon>
        <taxon>Pirellulaceae</taxon>
        <taxon>Rubripirellula</taxon>
    </lineage>
</organism>
<gene>
    <name evidence="2" type="ORF">Poly51_16900</name>
</gene>
<dbReference type="AlphaFoldDB" id="A0A5C6FE87"/>
<feature type="compositionally biased region" description="Gly residues" evidence="1">
    <location>
        <begin position="684"/>
        <end position="709"/>
    </location>
</feature>
<dbReference type="RefSeq" id="WP_146456121.1">
    <property type="nucleotide sequence ID" value="NZ_SJPW01000002.1"/>
</dbReference>
<accession>A0A5C6FE87</accession>
<dbReference type="SUPFAM" id="SSF48452">
    <property type="entry name" value="TPR-like"/>
    <property type="match status" value="1"/>
</dbReference>
<evidence type="ECO:0000313" key="2">
    <source>
        <dbReference type="EMBL" id="TWU58910.1"/>
    </source>
</evidence>
<sequence length="717" mass="77282">MTVDTYAICPCGSGKKIKFCKCKDSVHELDEVMNMIEGGQVVPSLDRLSNILSENPDAAWALAIRGRLLLDLREYDSLADNADRFIRLQPSNPLALTQLAAALLFRGKQEEATSKMLEALTESGRDVDAFVLDVSSVLAYSLAQSGVFLTARVYATLAMMASGYQGGQTAMTVLRQLNSAPTISQLMKAIPEPIERPEGAEWGERFDEAATLLRSNKVMLAETKFESLRRTVPKEPSILLGLLTCAIWRGDTDAQSDLFKKLSACESLDFEERARYLAMSALAKPGSPDVSVSTTTLTAEIEKADEAELALLADARMVALPPDLLQGMRASEDEVPPKAGFQILDREKPESLEVLPPVADVPEAIAMVFVYGRQTDRAARIEALEIRKESLDDVRGRIDSVISGLKWTESEGEALPLLVACQPAIAMIRFKANPGEAEKLQNELSDTRMAPSIASLSLPLLGGESLKSSAGDDSKRLERTAVIRIIQQYDAIASKGDDIMNRVLELAGVEPQAAIKPTDDDIESVANEDLNLVDPAGLNAESLIYLLQRSQQVSATPATRRLANRLIDADLSEEQQPARLLAYMSLINAAENSTEALELMEKAKAFAESKDIPISNLLLSEIGLRLQAGDGPGFQNTLQTLTTRYGNEPEVMARLQQMLIQFGLINPDGSPRGGRPAQQPAAAAGGGLWTPDGGGGPAPAGPPESGGGSKLWVPGMD</sequence>
<dbReference type="Proteomes" id="UP000318288">
    <property type="component" value="Unassembled WGS sequence"/>
</dbReference>
<evidence type="ECO:0000313" key="3">
    <source>
        <dbReference type="Proteomes" id="UP000318288"/>
    </source>
</evidence>
<feature type="region of interest" description="Disordered" evidence="1">
    <location>
        <begin position="666"/>
        <end position="717"/>
    </location>
</feature>
<name>A0A5C6FE87_9BACT</name>
<dbReference type="OrthoDB" id="242313at2"/>
<proteinExistence type="predicted"/>
<protein>
    <submittedName>
        <fullName evidence="2">Uncharacterized protein</fullName>
    </submittedName>
</protein>